<evidence type="ECO:0000256" key="1">
    <source>
        <dbReference type="ARBA" id="ARBA00022737"/>
    </source>
</evidence>
<keyword evidence="1" id="KW-0677">Repeat</keyword>
<dbReference type="SUPFAM" id="SSF48452">
    <property type="entry name" value="TPR-like"/>
    <property type="match status" value="1"/>
</dbReference>
<accession>A0A813YTL3</accession>
<dbReference type="InterPro" id="IPR019734">
    <property type="entry name" value="TPR_rpt"/>
</dbReference>
<feature type="repeat" description="TPR" evidence="3">
    <location>
        <begin position="307"/>
        <end position="340"/>
    </location>
</feature>
<dbReference type="AlphaFoldDB" id="A0A813YTL3"/>
<evidence type="ECO:0000256" key="2">
    <source>
        <dbReference type="ARBA" id="ARBA00022803"/>
    </source>
</evidence>
<reference evidence="5" key="1">
    <citation type="submission" date="2021-02" db="EMBL/GenBank/DDBJ databases">
        <authorList>
            <person name="Nowell W R."/>
        </authorList>
    </citation>
    <scope>NUCLEOTIDE SEQUENCE</scope>
</reference>
<evidence type="ECO:0000256" key="4">
    <source>
        <dbReference type="SAM" id="MobiDB-lite"/>
    </source>
</evidence>
<evidence type="ECO:0000256" key="3">
    <source>
        <dbReference type="PROSITE-ProRule" id="PRU00339"/>
    </source>
</evidence>
<feature type="repeat" description="TPR" evidence="3">
    <location>
        <begin position="433"/>
        <end position="466"/>
    </location>
</feature>
<dbReference type="Pfam" id="PF13176">
    <property type="entry name" value="TPR_7"/>
    <property type="match status" value="1"/>
</dbReference>
<dbReference type="PROSITE" id="PS50005">
    <property type="entry name" value="TPR"/>
    <property type="match status" value="4"/>
</dbReference>
<dbReference type="OrthoDB" id="674604at2759"/>
<sequence length="494" mass="56515">MASSNPQLTKWTNTNIEQQSHKQDQNLETFALLWLDQNVNESKENLETQIQLRRTINCLMTFESSNECEEHVGQSKDEKIVLIVSGRLGREIVPRVHDLHQLSAIYVYCMDKRTNEIWAKPYKKLIKESSNTNIRRLYRGQVISKDELDRIRSSIGEFISITSFLSTTRSQMKALRFAQSAQCEDLECVLFTIKVKSRIKAKPFADISRLSYFPGEEEILLMLGSIFRLESVHYDKEQQIWMADLDLCNEDDHDLKQVFGYMKKEMESETTLISLGNLFRQMGELDKAEKYYKRLLNELVVDDSGIASCYIGLGNVHGDKGEYDLALMNYEKALKIKLKALPPDHPSLALTYGNMGIVLQEKGEYDLALMNYDKALKIQLKALPPDHPDIASTYGNMGIVHKNKGEYDLALMNYDKALKIQLKALPPDHPDIALTYGNMGIVLQEKGEYDLALMNYDKALKIQLKALPPDHPDIALTYNNMGNVHQKKGEYDLA</sequence>
<proteinExistence type="predicted"/>
<dbReference type="Proteomes" id="UP000663829">
    <property type="component" value="Unassembled WGS sequence"/>
</dbReference>
<name>A0A813YTL3_9BILA</name>
<dbReference type="Pfam" id="PF13424">
    <property type="entry name" value="TPR_12"/>
    <property type="match status" value="2"/>
</dbReference>
<dbReference type="PANTHER" id="PTHR45641">
    <property type="entry name" value="TETRATRICOPEPTIDE REPEAT PROTEIN (AFU_ORTHOLOGUE AFUA_6G03870)"/>
    <property type="match status" value="1"/>
</dbReference>
<feature type="region of interest" description="Disordered" evidence="4">
    <location>
        <begin position="1"/>
        <end position="20"/>
    </location>
</feature>
<feature type="repeat" description="TPR" evidence="3">
    <location>
        <begin position="349"/>
        <end position="382"/>
    </location>
</feature>
<dbReference type="Gene3D" id="3.90.176.10">
    <property type="entry name" value="Toxin ADP-ribosyltransferase, Chain A, domain 1"/>
    <property type="match status" value="1"/>
</dbReference>
<dbReference type="EMBL" id="CAJNOQ010001351">
    <property type="protein sequence ID" value="CAF0888573.1"/>
    <property type="molecule type" value="Genomic_DNA"/>
</dbReference>
<feature type="compositionally biased region" description="Polar residues" evidence="4">
    <location>
        <begin position="1"/>
        <end position="18"/>
    </location>
</feature>
<dbReference type="SMART" id="SM00028">
    <property type="entry name" value="TPR"/>
    <property type="match status" value="5"/>
</dbReference>
<feature type="repeat" description="TPR" evidence="3">
    <location>
        <begin position="391"/>
        <end position="424"/>
    </location>
</feature>
<evidence type="ECO:0000313" key="6">
    <source>
        <dbReference type="EMBL" id="CAF3673299.1"/>
    </source>
</evidence>
<dbReference type="Gene3D" id="1.25.40.10">
    <property type="entry name" value="Tetratricopeptide repeat domain"/>
    <property type="match status" value="2"/>
</dbReference>
<protein>
    <submittedName>
        <fullName evidence="5">Uncharacterized protein</fullName>
    </submittedName>
</protein>
<keyword evidence="2 3" id="KW-0802">TPR repeat</keyword>
<gene>
    <name evidence="5" type="ORF">GPM918_LOCUS7997</name>
    <name evidence="6" type="ORF">SRO942_LOCUS7997</name>
</gene>
<dbReference type="PANTHER" id="PTHR45641:SF1">
    <property type="entry name" value="AAA+ ATPASE DOMAIN-CONTAINING PROTEIN"/>
    <property type="match status" value="1"/>
</dbReference>
<dbReference type="Proteomes" id="UP000681722">
    <property type="component" value="Unassembled WGS sequence"/>
</dbReference>
<comment type="caution">
    <text evidence="5">The sequence shown here is derived from an EMBL/GenBank/DDBJ whole genome shotgun (WGS) entry which is preliminary data.</text>
</comment>
<dbReference type="EMBL" id="CAJOBC010001351">
    <property type="protein sequence ID" value="CAF3673299.1"/>
    <property type="molecule type" value="Genomic_DNA"/>
</dbReference>
<dbReference type="SUPFAM" id="SSF56399">
    <property type="entry name" value="ADP-ribosylation"/>
    <property type="match status" value="1"/>
</dbReference>
<evidence type="ECO:0000313" key="5">
    <source>
        <dbReference type="EMBL" id="CAF0888573.1"/>
    </source>
</evidence>
<dbReference type="InterPro" id="IPR011990">
    <property type="entry name" value="TPR-like_helical_dom_sf"/>
</dbReference>
<organism evidence="5 7">
    <name type="scientific">Didymodactylos carnosus</name>
    <dbReference type="NCBI Taxonomy" id="1234261"/>
    <lineage>
        <taxon>Eukaryota</taxon>
        <taxon>Metazoa</taxon>
        <taxon>Spiralia</taxon>
        <taxon>Gnathifera</taxon>
        <taxon>Rotifera</taxon>
        <taxon>Eurotatoria</taxon>
        <taxon>Bdelloidea</taxon>
        <taxon>Philodinida</taxon>
        <taxon>Philodinidae</taxon>
        <taxon>Didymodactylos</taxon>
    </lineage>
</organism>
<evidence type="ECO:0000313" key="7">
    <source>
        <dbReference type="Proteomes" id="UP000663829"/>
    </source>
</evidence>
<keyword evidence="7" id="KW-1185">Reference proteome</keyword>